<keyword evidence="6" id="KW-1185">Reference proteome</keyword>
<dbReference type="InterPro" id="IPR005950">
    <property type="entry name" value="ModA"/>
</dbReference>
<proteinExistence type="inferred from homology"/>
<evidence type="ECO:0000256" key="4">
    <source>
        <dbReference type="SAM" id="SignalP"/>
    </source>
</evidence>
<dbReference type="Pfam" id="PF13531">
    <property type="entry name" value="SBP_bac_11"/>
    <property type="match status" value="1"/>
</dbReference>
<evidence type="ECO:0000313" key="6">
    <source>
        <dbReference type="Proteomes" id="UP001500957"/>
    </source>
</evidence>
<evidence type="ECO:0000256" key="3">
    <source>
        <dbReference type="ARBA" id="ARBA00022729"/>
    </source>
</evidence>
<dbReference type="SUPFAM" id="SSF53850">
    <property type="entry name" value="Periplasmic binding protein-like II"/>
    <property type="match status" value="1"/>
</dbReference>
<dbReference type="EMBL" id="BAAAHE010000040">
    <property type="protein sequence ID" value="GAA0631130.1"/>
    <property type="molecule type" value="Genomic_DNA"/>
</dbReference>
<evidence type="ECO:0000256" key="2">
    <source>
        <dbReference type="ARBA" id="ARBA00022723"/>
    </source>
</evidence>
<comment type="caution">
    <text evidence="5">The sequence shown here is derived from an EMBL/GenBank/DDBJ whole genome shotgun (WGS) entry which is preliminary data.</text>
</comment>
<feature type="signal peptide" evidence="4">
    <location>
        <begin position="1"/>
        <end position="27"/>
    </location>
</feature>
<evidence type="ECO:0000256" key="1">
    <source>
        <dbReference type="ARBA" id="ARBA00009175"/>
    </source>
</evidence>
<dbReference type="PANTHER" id="PTHR30632:SF0">
    <property type="entry name" value="SULFATE-BINDING PROTEIN"/>
    <property type="match status" value="1"/>
</dbReference>
<organism evidence="5 6">
    <name type="scientific">Sporichthya brevicatena</name>
    <dbReference type="NCBI Taxonomy" id="171442"/>
    <lineage>
        <taxon>Bacteria</taxon>
        <taxon>Bacillati</taxon>
        <taxon>Actinomycetota</taxon>
        <taxon>Actinomycetes</taxon>
        <taxon>Sporichthyales</taxon>
        <taxon>Sporichthyaceae</taxon>
        <taxon>Sporichthya</taxon>
    </lineage>
</organism>
<name>A0ABP3SDZ4_9ACTN</name>
<dbReference type="PANTHER" id="PTHR30632">
    <property type="entry name" value="MOLYBDATE-BINDING PERIPLASMIC PROTEIN"/>
    <property type="match status" value="1"/>
</dbReference>
<protein>
    <submittedName>
        <fullName evidence="5">Molybdate ABC transporter substrate-binding protein</fullName>
    </submittedName>
</protein>
<dbReference type="Proteomes" id="UP001500957">
    <property type="component" value="Unassembled WGS sequence"/>
</dbReference>
<comment type="similarity">
    <text evidence="1">Belongs to the bacterial solute-binding protein ModA family.</text>
</comment>
<gene>
    <name evidence="5" type="primary">modA</name>
    <name evidence="5" type="ORF">GCM10009547_38760</name>
</gene>
<dbReference type="PIRSF" id="PIRSF004846">
    <property type="entry name" value="ModA"/>
    <property type="match status" value="1"/>
</dbReference>
<sequence>MSRSPRFRRSCAVVAALALALPLAACSNDDDDALVPSGSSTPAAERRELMVFAAASLTGAFTELGKKFESDHPGVTVRFNFGSSGTLATQINEGAPADVFASASPATMTTVTDAGNGAGEAVTFVKNRLEIAVPAGNPGEVDDIEDFADDGLDIALCADTAPCGAAADKMFAAANITPKPDTREADVKAVLTKVEAGEVDAALVYHTDVLSAAAGKVEGISFEESDLAINDYLISALKDAKHADLATQFVEFIQTDAAQDVLKAAGFESPGATESASPSASPAS</sequence>
<reference evidence="6" key="1">
    <citation type="journal article" date="2019" name="Int. J. Syst. Evol. Microbiol.">
        <title>The Global Catalogue of Microorganisms (GCM) 10K type strain sequencing project: providing services to taxonomists for standard genome sequencing and annotation.</title>
        <authorList>
            <consortium name="The Broad Institute Genomics Platform"/>
            <consortium name="The Broad Institute Genome Sequencing Center for Infectious Disease"/>
            <person name="Wu L."/>
            <person name="Ma J."/>
        </authorList>
    </citation>
    <scope>NUCLEOTIDE SEQUENCE [LARGE SCALE GENOMIC DNA]</scope>
    <source>
        <strain evidence="6">JCM 10671</strain>
    </source>
</reference>
<keyword evidence="3 4" id="KW-0732">Signal</keyword>
<dbReference type="InterPro" id="IPR050682">
    <property type="entry name" value="ModA/WtpA"/>
</dbReference>
<keyword evidence="2" id="KW-0479">Metal-binding</keyword>
<dbReference type="RefSeq" id="WP_344607815.1">
    <property type="nucleotide sequence ID" value="NZ_BAAAHE010000040.1"/>
</dbReference>
<dbReference type="NCBIfam" id="TIGR01256">
    <property type="entry name" value="modA"/>
    <property type="match status" value="1"/>
</dbReference>
<feature type="chain" id="PRO_5047161082" evidence="4">
    <location>
        <begin position="28"/>
        <end position="284"/>
    </location>
</feature>
<evidence type="ECO:0000313" key="5">
    <source>
        <dbReference type="EMBL" id="GAA0631130.1"/>
    </source>
</evidence>
<dbReference type="Gene3D" id="3.40.190.10">
    <property type="entry name" value="Periplasmic binding protein-like II"/>
    <property type="match status" value="2"/>
</dbReference>
<accession>A0ABP3SDZ4</accession>